<evidence type="ECO:0000313" key="4">
    <source>
        <dbReference type="Proteomes" id="UP000180215"/>
    </source>
</evidence>
<keyword evidence="2" id="KW-0472">Membrane</keyword>
<sequence length="173" mass="19237">MRNLPIDPSKVPGWGVDANSENDPTYPMRDRSHEDKRGMSWKRPPQQKETVEILQSIERNNLTAVFGTSTPPSGLSGMIRRQAFRYSESEWAHWLMLMAADRVNVIEGLVEDLGRGRVPNIPGEMGIRSELEHNRLGLMRKALVAGTVVGLGILAVRIASADRGGRRPGTRRG</sequence>
<reference evidence="3 4" key="1">
    <citation type="submission" date="2016-10" db="EMBL/GenBank/DDBJ databases">
        <title>Draft genome sequence of Methylobacterium extorquens CP3, a seed endophyte of Crotalaria pumila with plant growth-promoting and metal tolerance properties.</title>
        <authorList>
            <person name="Sanchez-Lopez A.S."/>
            <person name="Van Hamme J.D."/>
            <person name="Thijs S."/>
            <person name="Mcammond B.M."/>
            <person name="Stevens V."/>
            <person name="Gonzalez-Chavez M.D.C."/>
            <person name="Vangronsveld J."/>
        </authorList>
    </citation>
    <scope>NUCLEOTIDE SEQUENCE [LARGE SCALE GENOMIC DNA]</scope>
    <source>
        <strain evidence="3 4">CP3</strain>
    </source>
</reference>
<dbReference type="Proteomes" id="UP000180215">
    <property type="component" value="Unassembled WGS sequence"/>
</dbReference>
<comment type="caution">
    <text evidence="3">The sequence shown here is derived from an EMBL/GenBank/DDBJ whole genome shotgun (WGS) entry which is preliminary data.</text>
</comment>
<keyword evidence="2" id="KW-0812">Transmembrane</keyword>
<feature type="region of interest" description="Disordered" evidence="1">
    <location>
        <begin position="1"/>
        <end position="47"/>
    </location>
</feature>
<evidence type="ECO:0000313" key="3">
    <source>
        <dbReference type="EMBL" id="OHV17494.1"/>
    </source>
</evidence>
<gene>
    <name evidence="3" type="ORF">BK022_05225</name>
</gene>
<feature type="compositionally biased region" description="Basic and acidic residues" evidence="1">
    <location>
        <begin position="28"/>
        <end position="38"/>
    </location>
</feature>
<dbReference type="AlphaFoldDB" id="A0A1S1PBW0"/>
<accession>A0A1S1PBW0</accession>
<organism evidence="3 4">
    <name type="scientific">Methylorubrum extorquens</name>
    <name type="common">Methylobacterium dichloromethanicum</name>
    <name type="synonym">Methylobacterium extorquens</name>
    <dbReference type="NCBI Taxonomy" id="408"/>
    <lineage>
        <taxon>Bacteria</taxon>
        <taxon>Pseudomonadati</taxon>
        <taxon>Pseudomonadota</taxon>
        <taxon>Alphaproteobacteria</taxon>
        <taxon>Hyphomicrobiales</taxon>
        <taxon>Methylobacteriaceae</taxon>
        <taxon>Methylorubrum</taxon>
    </lineage>
</organism>
<dbReference type="EMBL" id="MNAO01000035">
    <property type="protein sequence ID" value="OHV17494.1"/>
    <property type="molecule type" value="Genomic_DNA"/>
</dbReference>
<evidence type="ECO:0000256" key="1">
    <source>
        <dbReference type="SAM" id="MobiDB-lite"/>
    </source>
</evidence>
<protein>
    <submittedName>
        <fullName evidence="3">Uncharacterized protein</fullName>
    </submittedName>
</protein>
<name>A0A1S1PBW0_METEX</name>
<evidence type="ECO:0000256" key="2">
    <source>
        <dbReference type="SAM" id="Phobius"/>
    </source>
</evidence>
<proteinExistence type="predicted"/>
<keyword evidence="2" id="KW-1133">Transmembrane helix</keyword>
<feature type="transmembrane region" description="Helical" evidence="2">
    <location>
        <begin position="142"/>
        <end position="160"/>
    </location>
</feature>